<organism evidence="2 3">
    <name type="scientific">Mycobacterium colombiense</name>
    <dbReference type="NCBI Taxonomy" id="339268"/>
    <lineage>
        <taxon>Bacteria</taxon>
        <taxon>Bacillati</taxon>
        <taxon>Actinomycetota</taxon>
        <taxon>Actinomycetes</taxon>
        <taxon>Mycobacteriales</taxon>
        <taxon>Mycobacteriaceae</taxon>
        <taxon>Mycobacterium</taxon>
        <taxon>Mycobacterium avium complex (MAC)</taxon>
    </lineage>
</organism>
<dbReference type="AlphaFoldDB" id="A0A1A0VG68"/>
<evidence type="ECO:0000256" key="1">
    <source>
        <dbReference type="SAM" id="MobiDB-lite"/>
    </source>
</evidence>
<dbReference type="EMBL" id="LZSX01000073">
    <property type="protein sequence ID" value="OBB82250.1"/>
    <property type="molecule type" value="Genomic_DNA"/>
</dbReference>
<evidence type="ECO:0000313" key="2">
    <source>
        <dbReference type="EMBL" id="OBB82250.1"/>
    </source>
</evidence>
<gene>
    <name evidence="2" type="ORF">A5760_15075</name>
</gene>
<proteinExistence type="predicted"/>
<accession>A0A1A0VG68</accession>
<comment type="caution">
    <text evidence="2">The sequence shown here is derived from an EMBL/GenBank/DDBJ whole genome shotgun (WGS) entry which is preliminary data.</text>
</comment>
<sequence length="94" mass="9259">MTTIGHPTNLAGARRRHVHTAPALFAGAAAIATLVLFSAAPRAASGPVVAAGPSATAPLPTDDTNFVNDNGQTSGDTFTQNAQDQSTASGAGTS</sequence>
<feature type="region of interest" description="Disordered" evidence="1">
    <location>
        <begin position="46"/>
        <end position="94"/>
    </location>
</feature>
<feature type="compositionally biased region" description="Polar residues" evidence="1">
    <location>
        <begin position="62"/>
        <end position="94"/>
    </location>
</feature>
<name>A0A1A0VG68_9MYCO</name>
<dbReference type="OrthoDB" id="4750353at2"/>
<dbReference type="RefSeq" id="WP_064882687.1">
    <property type="nucleotide sequence ID" value="NZ_LZSX01000073.1"/>
</dbReference>
<evidence type="ECO:0000313" key="3">
    <source>
        <dbReference type="Proteomes" id="UP000091914"/>
    </source>
</evidence>
<protein>
    <submittedName>
        <fullName evidence="2">Uncharacterized protein</fullName>
    </submittedName>
</protein>
<dbReference type="Proteomes" id="UP000091914">
    <property type="component" value="Unassembled WGS sequence"/>
</dbReference>
<reference evidence="2 3" key="1">
    <citation type="submission" date="2016-06" db="EMBL/GenBank/DDBJ databases">
        <authorList>
            <person name="Kjaerup R.B."/>
            <person name="Dalgaard T.S."/>
            <person name="Juul-Madsen H.R."/>
        </authorList>
    </citation>
    <scope>NUCLEOTIDE SEQUENCE [LARGE SCALE GENOMIC DNA]</scope>
    <source>
        <strain evidence="2 3">852002-51834_SCH5396731</strain>
    </source>
</reference>